<reference evidence="1 2" key="1">
    <citation type="submission" date="2017-02" db="EMBL/GenBank/DDBJ databases">
        <title>The new phylogeny of genus Mycobacterium.</title>
        <authorList>
            <person name="Tortoli E."/>
            <person name="Trovato A."/>
            <person name="Cirillo D.M."/>
        </authorList>
    </citation>
    <scope>NUCLEOTIDE SEQUENCE [LARGE SCALE GENOMIC DNA]</scope>
    <source>
        <strain evidence="1 2">DSM 45578</strain>
    </source>
</reference>
<evidence type="ECO:0000313" key="2">
    <source>
        <dbReference type="Proteomes" id="UP000192366"/>
    </source>
</evidence>
<sequence length="190" mass="20691">MSRVEPLAPPWSAQDAAGISAWGHPDRTYEPLVLVRILQRHPAMAAKLRALGESLYVDTKLPPRVRTIAILRICALLGCAYEWGGQAAFWGPIAKVADAECDALVTGADPGWSDAERVLIAAVDELERSGTWSPQTWDALGADLDDEQRIELLIAVGWYRTICTLCNGLDLPIEGWMRPWPTSSARGAGS</sequence>
<dbReference type="OrthoDB" id="4704294at2"/>
<dbReference type="AlphaFoldDB" id="A0A1W9YUB0"/>
<dbReference type="Proteomes" id="UP000192366">
    <property type="component" value="Unassembled WGS sequence"/>
</dbReference>
<accession>A0A1W9YUB0</accession>
<comment type="caution">
    <text evidence="1">The sequence shown here is derived from an EMBL/GenBank/DDBJ whole genome shotgun (WGS) entry which is preliminary data.</text>
</comment>
<dbReference type="RefSeq" id="WP_083060320.1">
    <property type="nucleotide sequence ID" value="NZ_JACKVM010000008.1"/>
</dbReference>
<name>A0A1W9YUB0_MYCBA</name>
<organism evidence="1 2">
    <name type="scientific">Mycolicibacterium bacteremicum</name>
    <name type="common">Mycobacterium bacteremicum</name>
    <dbReference type="NCBI Taxonomy" id="564198"/>
    <lineage>
        <taxon>Bacteria</taxon>
        <taxon>Bacillati</taxon>
        <taxon>Actinomycetota</taxon>
        <taxon>Actinomycetes</taxon>
        <taxon>Mycobacteriales</taxon>
        <taxon>Mycobacteriaceae</taxon>
        <taxon>Mycolicibacterium</taxon>
    </lineage>
</organism>
<dbReference type="SUPFAM" id="SSF69118">
    <property type="entry name" value="AhpD-like"/>
    <property type="match status" value="1"/>
</dbReference>
<dbReference type="Gene3D" id="1.20.1290.10">
    <property type="entry name" value="AhpD-like"/>
    <property type="match status" value="1"/>
</dbReference>
<protein>
    <submittedName>
        <fullName evidence="1">Carboxymuconolactone decarboxylase</fullName>
    </submittedName>
</protein>
<dbReference type="InterPro" id="IPR029032">
    <property type="entry name" value="AhpD-like"/>
</dbReference>
<dbReference type="PANTHER" id="PTHR34846">
    <property type="entry name" value="4-CARBOXYMUCONOLACTONE DECARBOXYLASE FAMILY PROTEIN (AFU_ORTHOLOGUE AFUA_6G11590)"/>
    <property type="match status" value="1"/>
</dbReference>
<keyword evidence="2" id="KW-1185">Reference proteome</keyword>
<gene>
    <name evidence="1" type="ORF">BST17_18335</name>
</gene>
<dbReference type="PANTHER" id="PTHR34846:SF5">
    <property type="entry name" value="CARBOXYMUCONOLACTONE DECARBOXYLASE-LIKE DOMAIN-CONTAINING PROTEIN"/>
    <property type="match status" value="1"/>
</dbReference>
<dbReference type="STRING" id="564198.BST17_18335"/>
<proteinExistence type="predicted"/>
<dbReference type="EMBL" id="MVHJ01000015">
    <property type="protein sequence ID" value="ORA03577.1"/>
    <property type="molecule type" value="Genomic_DNA"/>
</dbReference>
<evidence type="ECO:0000313" key="1">
    <source>
        <dbReference type="EMBL" id="ORA03577.1"/>
    </source>
</evidence>